<dbReference type="InterPro" id="IPR027815">
    <property type="entry name" value="CSC1/OSCA1-like_cyt"/>
</dbReference>
<dbReference type="EMBL" id="QEAN01000065">
    <property type="protein sequence ID" value="TPX50580.1"/>
    <property type="molecule type" value="Genomic_DNA"/>
</dbReference>
<evidence type="ECO:0000259" key="9">
    <source>
        <dbReference type="Pfam" id="PF02714"/>
    </source>
</evidence>
<dbReference type="Pfam" id="PF02714">
    <property type="entry name" value="RSN1_7TM"/>
    <property type="match status" value="1"/>
</dbReference>
<evidence type="ECO:0000256" key="3">
    <source>
        <dbReference type="ARBA" id="ARBA00022448"/>
    </source>
</evidence>
<organism evidence="13 14">
    <name type="scientific">Synchytrium endobioticum</name>
    <dbReference type="NCBI Taxonomy" id="286115"/>
    <lineage>
        <taxon>Eukaryota</taxon>
        <taxon>Fungi</taxon>
        <taxon>Fungi incertae sedis</taxon>
        <taxon>Chytridiomycota</taxon>
        <taxon>Chytridiomycota incertae sedis</taxon>
        <taxon>Chytridiomycetes</taxon>
        <taxon>Synchytriales</taxon>
        <taxon>Synchytriaceae</taxon>
        <taxon>Synchytrium</taxon>
    </lineage>
</organism>
<feature type="compositionally biased region" description="Low complexity" evidence="7">
    <location>
        <begin position="937"/>
        <end position="952"/>
    </location>
</feature>
<evidence type="ECO:0000256" key="8">
    <source>
        <dbReference type="SAM" id="Phobius"/>
    </source>
</evidence>
<evidence type="ECO:0000259" key="10">
    <source>
        <dbReference type="Pfam" id="PF13967"/>
    </source>
</evidence>
<dbReference type="OrthoDB" id="1689567at2759"/>
<feature type="transmembrane region" description="Helical" evidence="8">
    <location>
        <begin position="366"/>
        <end position="388"/>
    </location>
</feature>
<dbReference type="EMBL" id="QEAM01000023">
    <property type="protein sequence ID" value="TPX50045.1"/>
    <property type="molecule type" value="Genomic_DNA"/>
</dbReference>
<evidence type="ECO:0000256" key="6">
    <source>
        <dbReference type="ARBA" id="ARBA00023136"/>
    </source>
</evidence>
<feature type="transmembrane region" description="Helical" evidence="8">
    <location>
        <begin position="730"/>
        <end position="751"/>
    </location>
</feature>
<feature type="transmembrane region" description="Helical" evidence="8">
    <location>
        <begin position="476"/>
        <end position="500"/>
    </location>
</feature>
<evidence type="ECO:0000313" key="12">
    <source>
        <dbReference type="EMBL" id="TPX50045.1"/>
    </source>
</evidence>
<evidence type="ECO:0000313" key="15">
    <source>
        <dbReference type="Proteomes" id="UP000320475"/>
    </source>
</evidence>
<evidence type="ECO:0000256" key="2">
    <source>
        <dbReference type="ARBA" id="ARBA00007779"/>
    </source>
</evidence>
<keyword evidence="4 8" id="KW-0812">Transmembrane</keyword>
<comment type="similarity">
    <text evidence="2">Belongs to the CSC1 (TC 1.A.17) family.</text>
</comment>
<feature type="transmembrane region" description="Helical" evidence="8">
    <location>
        <begin position="644"/>
        <end position="663"/>
    </location>
</feature>
<dbReference type="Pfam" id="PF13967">
    <property type="entry name" value="RSN1_TM"/>
    <property type="match status" value="1"/>
</dbReference>
<accession>A0A507DIB2</accession>
<feature type="transmembrane region" description="Helical" evidence="8">
    <location>
        <begin position="143"/>
        <end position="165"/>
    </location>
</feature>
<evidence type="ECO:0000259" key="11">
    <source>
        <dbReference type="Pfam" id="PF14703"/>
    </source>
</evidence>
<dbReference type="VEuPathDB" id="FungiDB:SeMB42_g02206"/>
<keyword evidence="14" id="KW-1185">Reference proteome</keyword>
<dbReference type="PANTHER" id="PTHR13018:SF5">
    <property type="entry name" value="RE44586P"/>
    <property type="match status" value="1"/>
</dbReference>
<feature type="transmembrane region" description="Helical" evidence="8">
    <location>
        <begin position="520"/>
        <end position="548"/>
    </location>
</feature>
<dbReference type="InterPro" id="IPR045122">
    <property type="entry name" value="Csc1-like"/>
</dbReference>
<name>A0A507DIB2_9FUNG</name>
<sequence>MSTKPPIEYKSAGILVPLGIYSLLGISFLIAFSALRVFFPLTYAPRARLKKVAPPNVPRGCLSWLVPIFTVTETELIHNVGLDGVMLLRFLKMCCDLFAVLSVIGALVLIPLNVTANGNLPEKISEEQWMTLMSIENVPNQSYSILSTHIIFSWIYTFIVYYFIIRFYNTFVKLRYQQQEAILQRSKLSKIEMRSVMVFGIPSDLRHEVDLATFFEGLGLGIVENVVICRRWVRLREAVSKRAYYLKQLESLYARVKSRRGYWWRYWWSRLVGLHKTDEASRLNHSVSSLPLPSGRLAPSDSNEACIFEIKTQLDAVPKHLRPRHRTHFLGMSGPIVDSADFYASKFVEWDREVTRLRRVSKESNATAVAFVTFALPITATLVSQILMSKRAFAYMTRMAPEPRDVFWPNLSSAVANPMVKFMRGLGVQAALIFLVFFTATPIALLAGWTTPAGLAKLIPPLKDVFGNMSPFVRSLLTGALPALVTSLWLALLPSLLFYLSQAQGLEALSWIEQSVLSKYHFYQVTNVVVIFTIARSVWSAISIFDVIQQPGLLLNILADSMPRMASFYVNYVIFQTFAVFPAQLLLLGPLFWTWAGRLAPWTRQSPRDVSDAYYPSVLTSINYGVAYPMPLLILAVGLTYSQILPIILPFATLCFGIAWIVYKYQLLYVHIPKFETLGGFVPLVVNRTMLGVAIYQVVMMAVLALKMVPRDKDVAGIFIEIQGGAWSPYAYTVLSMLPLLALTGFVYWWMKRGYFKQTRNVPMEILGSLGMELGAENHLGHRDIQMQTQSSPLGAEELVTHHISPHHLSARSDSSMGKELKDITSPIIDSTSTEFLGNPWATPRQLEKSMKNGAENMEHGSCSVGSADNLKTRRRPRRASRVADIQGIRKSWNPRASPSADEQQSLLGGDGSSDSEDEWSTTVNEGYHAPSWPDTSSLKSPSRSRQESSASYTTGGYSDLEPGFVPPHPPPPAQDDDGDDDAFHVEPPMTRVNGILDPPLDAAHWPFLAAGDEQDLILANGGAYTNGSSHQSQHSASGASLSRGYDDDLSLHSYLHPVLIGRLPLPWLPGAQSRVVTEARIDQGKFQKNEWNRISRQLRIGVRLDLARPSSNDSEAHPRVSDGAGNEEEHSEGRRIRRREVASTTVSTRVKSFIDGATSWLYLALTE</sequence>
<evidence type="ECO:0000256" key="4">
    <source>
        <dbReference type="ARBA" id="ARBA00022692"/>
    </source>
</evidence>
<keyword evidence="3" id="KW-0813">Transport</keyword>
<dbReference type="Proteomes" id="UP000317494">
    <property type="component" value="Unassembled WGS sequence"/>
</dbReference>
<reference evidence="14 15" key="1">
    <citation type="journal article" date="2019" name="Sci. Rep.">
        <title>Comparative genomics of chytrid fungi reveal insights into the obligate biotrophic and pathogenic lifestyle of Synchytrium endobioticum.</title>
        <authorList>
            <person name="van de Vossenberg B.T.L.H."/>
            <person name="Warris S."/>
            <person name="Nguyen H.D.T."/>
            <person name="van Gent-Pelzer M.P.E."/>
            <person name="Joly D.L."/>
            <person name="van de Geest H.C."/>
            <person name="Bonants P.J.M."/>
            <person name="Smith D.S."/>
            <person name="Levesque C.A."/>
            <person name="van der Lee T.A.J."/>
        </authorList>
    </citation>
    <scope>NUCLEOTIDE SEQUENCE [LARGE SCALE GENOMIC DNA]</scope>
    <source>
        <strain evidence="12 15">LEV6574</strain>
        <strain evidence="13 14">MB42</strain>
    </source>
</reference>
<evidence type="ECO:0000256" key="5">
    <source>
        <dbReference type="ARBA" id="ARBA00022989"/>
    </source>
</evidence>
<keyword evidence="5 8" id="KW-1133">Transmembrane helix</keyword>
<feature type="transmembrane region" description="Helical" evidence="8">
    <location>
        <begin position="20"/>
        <end position="41"/>
    </location>
</feature>
<feature type="region of interest" description="Disordered" evidence="7">
    <location>
        <begin position="1109"/>
        <end position="1141"/>
    </location>
</feature>
<feature type="domain" description="CSC1/OSCA1-like N-terminal transmembrane" evidence="10">
    <location>
        <begin position="14"/>
        <end position="166"/>
    </location>
</feature>
<dbReference type="GO" id="GO:0005227">
    <property type="term" value="F:calcium-activated cation channel activity"/>
    <property type="evidence" value="ECO:0007669"/>
    <property type="project" value="InterPro"/>
</dbReference>
<feature type="transmembrane region" description="Helical" evidence="8">
    <location>
        <begin position="94"/>
        <end position="112"/>
    </location>
</feature>
<comment type="subcellular location">
    <subcellularLocation>
        <location evidence="1">Membrane</location>
        <topology evidence="1">Multi-pass membrane protein</topology>
    </subcellularLocation>
</comment>
<feature type="domain" description="CSC1/OSCA1-like cytosolic" evidence="11">
    <location>
        <begin position="194"/>
        <end position="410"/>
    </location>
</feature>
<evidence type="ECO:0000256" key="7">
    <source>
        <dbReference type="SAM" id="MobiDB-lite"/>
    </source>
</evidence>
<dbReference type="Proteomes" id="UP000320475">
    <property type="component" value="Unassembled WGS sequence"/>
</dbReference>
<dbReference type="PANTHER" id="PTHR13018">
    <property type="entry name" value="PROBABLE MEMBRANE PROTEIN DUF221-RELATED"/>
    <property type="match status" value="1"/>
</dbReference>
<dbReference type="Pfam" id="PF14703">
    <property type="entry name" value="PHM7_cyt"/>
    <property type="match status" value="1"/>
</dbReference>
<proteinExistence type="inferred from homology"/>
<feature type="transmembrane region" description="Helical" evidence="8">
    <location>
        <begin position="613"/>
        <end position="637"/>
    </location>
</feature>
<dbReference type="InterPro" id="IPR032880">
    <property type="entry name" value="CSC1/OSCA1-like_N"/>
</dbReference>
<protein>
    <recommendedName>
        <fullName evidence="16">CSC1/OSCA1-like 7TM region domain-containing protein</fullName>
    </recommendedName>
</protein>
<keyword evidence="6 8" id="KW-0472">Membrane</keyword>
<comment type="caution">
    <text evidence="13">The sequence shown here is derived from an EMBL/GenBank/DDBJ whole genome shotgun (WGS) entry which is preliminary data.</text>
</comment>
<evidence type="ECO:0000256" key="1">
    <source>
        <dbReference type="ARBA" id="ARBA00004141"/>
    </source>
</evidence>
<feature type="region of interest" description="Disordered" evidence="7">
    <location>
        <begin position="856"/>
        <end position="991"/>
    </location>
</feature>
<feature type="transmembrane region" description="Helical" evidence="8">
    <location>
        <begin position="569"/>
        <end position="593"/>
    </location>
</feature>
<dbReference type="GO" id="GO:0005886">
    <property type="term" value="C:plasma membrane"/>
    <property type="evidence" value="ECO:0007669"/>
    <property type="project" value="TreeGrafter"/>
</dbReference>
<dbReference type="InterPro" id="IPR003864">
    <property type="entry name" value="CSC1/OSCA1-like_7TM"/>
</dbReference>
<dbReference type="AlphaFoldDB" id="A0A507DIB2"/>
<feature type="transmembrane region" description="Helical" evidence="8">
    <location>
        <begin position="428"/>
        <end position="455"/>
    </location>
</feature>
<dbReference type="STRING" id="286115.A0A507DIB2"/>
<gene>
    <name evidence="12" type="ORF">SeLEV6574_g01121</name>
    <name evidence="13" type="ORF">SeMB42_g02206</name>
</gene>
<feature type="transmembrane region" description="Helical" evidence="8">
    <location>
        <begin position="690"/>
        <end position="709"/>
    </location>
</feature>
<feature type="compositionally biased region" description="Pro residues" evidence="7">
    <location>
        <begin position="965"/>
        <end position="974"/>
    </location>
</feature>
<feature type="domain" description="CSC1/OSCA1-like 7TM region" evidence="9">
    <location>
        <begin position="426"/>
        <end position="703"/>
    </location>
</feature>
<evidence type="ECO:0000313" key="13">
    <source>
        <dbReference type="EMBL" id="TPX50580.1"/>
    </source>
</evidence>
<evidence type="ECO:0008006" key="16">
    <source>
        <dbReference type="Google" id="ProtNLM"/>
    </source>
</evidence>
<evidence type="ECO:0000313" key="14">
    <source>
        <dbReference type="Proteomes" id="UP000317494"/>
    </source>
</evidence>